<keyword evidence="1" id="KW-0472">Membrane</keyword>
<protein>
    <submittedName>
        <fullName evidence="2">Uncharacterized protein</fullName>
    </submittedName>
</protein>
<gene>
    <name evidence="2" type="ORF">ABIQ69_04010</name>
</gene>
<evidence type="ECO:0000256" key="1">
    <source>
        <dbReference type="SAM" id="Phobius"/>
    </source>
</evidence>
<accession>A0AAU7W8Y0</accession>
<keyword evidence="1" id="KW-1133">Transmembrane helix</keyword>
<evidence type="ECO:0000313" key="2">
    <source>
        <dbReference type="EMBL" id="XBX83094.1"/>
    </source>
</evidence>
<feature type="transmembrane region" description="Helical" evidence="1">
    <location>
        <begin position="39"/>
        <end position="60"/>
    </location>
</feature>
<name>A0AAU7W8Y0_9MICO</name>
<dbReference type="RefSeq" id="WP_350349110.1">
    <property type="nucleotide sequence ID" value="NZ_CP158374.1"/>
</dbReference>
<proteinExistence type="predicted"/>
<keyword evidence="1" id="KW-0812">Transmembrane</keyword>
<dbReference type="EMBL" id="CP158374">
    <property type="protein sequence ID" value="XBX83094.1"/>
    <property type="molecule type" value="Genomic_DNA"/>
</dbReference>
<dbReference type="AlphaFoldDB" id="A0AAU7W8Y0"/>
<organism evidence="2">
    <name type="scientific">Agromyces sp. G08B096</name>
    <dbReference type="NCBI Taxonomy" id="3156399"/>
    <lineage>
        <taxon>Bacteria</taxon>
        <taxon>Bacillati</taxon>
        <taxon>Actinomycetota</taxon>
        <taxon>Actinomycetes</taxon>
        <taxon>Micrococcales</taxon>
        <taxon>Microbacteriaceae</taxon>
        <taxon>Agromyces</taxon>
    </lineage>
</organism>
<sequence>MSEPQGLRPDRDRAIRSMLLDHVAAEPAERTVRRRRTRIAWAGAGALVLGVAATAGAVLLQPGAVEDTSVVFCLSAAERLPDGGYPGSSAVVADSGDGRAADAIQLCRDMWAQGVLESGFDPTAATTSPGQVPDALQTCVRSDGVAAVVPSDRPSICAALGLAPLEE</sequence>
<reference evidence="2" key="1">
    <citation type="submission" date="2024-05" db="EMBL/GenBank/DDBJ databases">
        <authorList>
            <person name="Yu L."/>
        </authorList>
    </citation>
    <scope>NUCLEOTIDE SEQUENCE</scope>
    <source>
        <strain evidence="2">G08B096</strain>
    </source>
</reference>